<keyword evidence="3" id="KW-0804">Transcription</keyword>
<dbReference type="InterPro" id="IPR012318">
    <property type="entry name" value="HTH_CRP"/>
</dbReference>
<reference evidence="6 7" key="1">
    <citation type="submission" date="2023-03" db="EMBL/GenBank/DDBJ databases">
        <title>Fodinicurvata sp. CAU 1616 isolated from sea sendiment.</title>
        <authorList>
            <person name="Kim W."/>
        </authorList>
    </citation>
    <scope>NUCLEOTIDE SEQUENCE [LARGE SCALE GENOMIC DNA]</scope>
    <source>
        <strain evidence="6 7">CAU 1616</strain>
    </source>
</reference>
<keyword evidence="1" id="KW-0805">Transcription regulation</keyword>
<evidence type="ECO:0000313" key="6">
    <source>
        <dbReference type="EMBL" id="MDF2097402.1"/>
    </source>
</evidence>
<keyword evidence="2" id="KW-0238">DNA-binding</keyword>
<dbReference type="SMART" id="SM00100">
    <property type="entry name" value="cNMP"/>
    <property type="match status" value="1"/>
</dbReference>
<dbReference type="PROSITE" id="PS51063">
    <property type="entry name" value="HTH_CRP_2"/>
    <property type="match status" value="1"/>
</dbReference>
<sequence length="227" mass="25212">MPQRTDAEAGCALYGSLGLEDRRRLQSHSAPVERRAGTLVFEEGDDAAHIYIVAAGVVQEYKMMPDGRRIITAFHYPGELVGLTFGARHSCSAEAATHAVLRRFSRQTLSDFNDRLPGFGQGLLSHLSDELSAVQGRQLLLGRKTAVERVASFLLELAERAARNGDSTTYLWLPMRREAIADHLGLTLETVSRVFSRLRREHLISTERNGWIELLDPEALSEIAEGD</sequence>
<dbReference type="Pfam" id="PF13545">
    <property type="entry name" value="HTH_Crp_2"/>
    <property type="match status" value="1"/>
</dbReference>
<feature type="domain" description="HTH crp-type" evidence="5">
    <location>
        <begin position="144"/>
        <end position="218"/>
    </location>
</feature>
<protein>
    <submittedName>
        <fullName evidence="6">Helix-turn-helix domain-containing protein</fullName>
    </submittedName>
</protein>
<name>A0ABT5YR93_9PROT</name>
<dbReference type="SUPFAM" id="SSF51206">
    <property type="entry name" value="cAMP-binding domain-like"/>
    <property type="match status" value="1"/>
</dbReference>
<dbReference type="InterPro" id="IPR014710">
    <property type="entry name" value="RmlC-like_jellyroll"/>
</dbReference>
<evidence type="ECO:0000256" key="2">
    <source>
        <dbReference type="ARBA" id="ARBA00023125"/>
    </source>
</evidence>
<proteinExistence type="predicted"/>
<feature type="domain" description="Cyclic nucleotide-binding" evidence="4">
    <location>
        <begin position="13"/>
        <end position="109"/>
    </location>
</feature>
<dbReference type="EMBL" id="JARHUD010000013">
    <property type="protein sequence ID" value="MDF2097402.1"/>
    <property type="molecule type" value="Genomic_DNA"/>
</dbReference>
<dbReference type="PROSITE" id="PS50042">
    <property type="entry name" value="CNMP_BINDING_3"/>
    <property type="match status" value="1"/>
</dbReference>
<evidence type="ECO:0000259" key="5">
    <source>
        <dbReference type="PROSITE" id="PS51063"/>
    </source>
</evidence>
<keyword evidence="7" id="KW-1185">Reference proteome</keyword>
<dbReference type="Pfam" id="PF00027">
    <property type="entry name" value="cNMP_binding"/>
    <property type="match status" value="1"/>
</dbReference>
<evidence type="ECO:0000256" key="1">
    <source>
        <dbReference type="ARBA" id="ARBA00023015"/>
    </source>
</evidence>
<dbReference type="InterPro" id="IPR050397">
    <property type="entry name" value="Env_Response_Regulators"/>
</dbReference>
<organism evidence="6 7">
    <name type="scientific">Aquibaculum arenosum</name>
    <dbReference type="NCBI Taxonomy" id="3032591"/>
    <lineage>
        <taxon>Bacteria</taxon>
        <taxon>Pseudomonadati</taxon>
        <taxon>Pseudomonadota</taxon>
        <taxon>Alphaproteobacteria</taxon>
        <taxon>Rhodospirillales</taxon>
        <taxon>Rhodovibrionaceae</taxon>
        <taxon>Aquibaculum</taxon>
    </lineage>
</organism>
<dbReference type="Proteomes" id="UP001215503">
    <property type="component" value="Unassembled WGS sequence"/>
</dbReference>
<dbReference type="Gene3D" id="1.10.10.10">
    <property type="entry name" value="Winged helix-like DNA-binding domain superfamily/Winged helix DNA-binding domain"/>
    <property type="match status" value="1"/>
</dbReference>
<comment type="caution">
    <text evidence="6">The sequence shown here is derived from an EMBL/GenBank/DDBJ whole genome shotgun (WGS) entry which is preliminary data.</text>
</comment>
<dbReference type="CDD" id="cd00038">
    <property type="entry name" value="CAP_ED"/>
    <property type="match status" value="1"/>
</dbReference>
<dbReference type="Gene3D" id="2.60.120.10">
    <property type="entry name" value="Jelly Rolls"/>
    <property type="match status" value="1"/>
</dbReference>
<dbReference type="PANTHER" id="PTHR24567">
    <property type="entry name" value="CRP FAMILY TRANSCRIPTIONAL REGULATORY PROTEIN"/>
    <property type="match status" value="1"/>
</dbReference>
<dbReference type="CDD" id="cd00092">
    <property type="entry name" value="HTH_CRP"/>
    <property type="match status" value="1"/>
</dbReference>
<dbReference type="SMART" id="SM00419">
    <property type="entry name" value="HTH_CRP"/>
    <property type="match status" value="1"/>
</dbReference>
<dbReference type="InterPro" id="IPR036388">
    <property type="entry name" value="WH-like_DNA-bd_sf"/>
</dbReference>
<dbReference type="InterPro" id="IPR000595">
    <property type="entry name" value="cNMP-bd_dom"/>
</dbReference>
<gene>
    <name evidence="6" type="ORF">P2G67_15605</name>
</gene>
<dbReference type="SUPFAM" id="SSF46785">
    <property type="entry name" value="Winged helix' DNA-binding domain"/>
    <property type="match status" value="1"/>
</dbReference>
<dbReference type="PANTHER" id="PTHR24567:SF75">
    <property type="entry name" value="FUMARATE AND NITRATE REDUCTION REGULATORY PROTEIN"/>
    <property type="match status" value="1"/>
</dbReference>
<evidence type="ECO:0000256" key="3">
    <source>
        <dbReference type="ARBA" id="ARBA00023163"/>
    </source>
</evidence>
<evidence type="ECO:0000313" key="7">
    <source>
        <dbReference type="Proteomes" id="UP001215503"/>
    </source>
</evidence>
<dbReference type="InterPro" id="IPR036390">
    <property type="entry name" value="WH_DNA-bd_sf"/>
</dbReference>
<dbReference type="RefSeq" id="WP_275824203.1">
    <property type="nucleotide sequence ID" value="NZ_JARHUD010000013.1"/>
</dbReference>
<evidence type="ECO:0000259" key="4">
    <source>
        <dbReference type="PROSITE" id="PS50042"/>
    </source>
</evidence>
<dbReference type="InterPro" id="IPR018490">
    <property type="entry name" value="cNMP-bd_dom_sf"/>
</dbReference>
<dbReference type="PRINTS" id="PR00034">
    <property type="entry name" value="HTHCRP"/>
</dbReference>
<accession>A0ABT5YR93</accession>